<evidence type="ECO:0000256" key="9">
    <source>
        <dbReference type="ARBA" id="ARBA00022664"/>
    </source>
</evidence>
<feature type="domain" description="PPIase cyclophilin-type" evidence="31">
    <location>
        <begin position="969"/>
        <end position="1132"/>
    </location>
</feature>
<dbReference type="GO" id="GO:0006457">
    <property type="term" value="P:protein folding"/>
    <property type="evidence" value="ECO:0007669"/>
    <property type="project" value="InterPro"/>
</dbReference>
<keyword evidence="13 29" id="KW-0863">Zinc-finger</keyword>
<evidence type="ECO:0000259" key="31">
    <source>
        <dbReference type="PROSITE" id="PS50072"/>
    </source>
</evidence>
<keyword evidence="8" id="KW-1017">Isopeptide bond</keyword>
<dbReference type="FunFam" id="3.30.160.60:FF:000325">
    <property type="entry name" value="ZFP90 zinc finger protein"/>
    <property type="match status" value="1"/>
</dbReference>
<dbReference type="GO" id="GO:0006397">
    <property type="term" value="P:mRNA processing"/>
    <property type="evidence" value="ECO:0007669"/>
    <property type="project" value="UniProtKB-KW"/>
</dbReference>
<feature type="domain" description="C2H2-type" evidence="32">
    <location>
        <begin position="203"/>
        <end position="226"/>
    </location>
</feature>
<keyword evidence="19" id="KW-0238">DNA-binding</keyword>
<comment type="caution">
    <text evidence="33">The sequence shown here is derived from an EMBL/GenBank/DDBJ whole genome shotgun (WGS) entry which is preliminary data.</text>
</comment>
<dbReference type="PRINTS" id="PR00153">
    <property type="entry name" value="CSAPPISMRASE"/>
</dbReference>
<feature type="domain" description="C2H2-type" evidence="32">
    <location>
        <begin position="453"/>
        <end position="480"/>
    </location>
</feature>
<evidence type="ECO:0000313" key="33">
    <source>
        <dbReference type="EMBL" id="KAF7379548.1"/>
    </source>
</evidence>
<keyword evidence="23" id="KW-0413">Isomerase</keyword>
<dbReference type="EC" id="5.2.1.8" evidence="6"/>
<feature type="domain" description="C2H2-type" evidence="32">
    <location>
        <begin position="480"/>
        <end position="508"/>
    </location>
</feature>
<dbReference type="PROSITE" id="PS50157">
    <property type="entry name" value="ZINC_FINGER_C2H2_2"/>
    <property type="match status" value="11"/>
</dbReference>
<dbReference type="GO" id="GO:0016607">
    <property type="term" value="C:nuclear speck"/>
    <property type="evidence" value="ECO:0007669"/>
    <property type="project" value="UniProtKB-SubCell"/>
</dbReference>
<evidence type="ECO:0000256" key="1">
    <source>
        <dbReference type="ARBA" id="ARBA00000971"/>
    </source>
</evidence>
<dbReference type="SUPFAM" id="SSF50891">
    <property type="entry name" value="Cyclophilin-like"/>
    <property type="match status" value="1"/>
</dbReference>
<evidence type="ECO:0000256" key="6">
    <source>
        <dbReference type="ARBA" id="ARBA00013194"/>
    </source>
</evidence>
<dbReference type="PANTHER" id="PTHR24399">
    <property type="entry name" value="ZINC FINGER AND BTB DOMAIN-CONTAINING"/>
    <property type="match status" value="1"/>
</dbReference>
<dbReference type="InterPro" id="IPR002130">
    <property type="entry name" value="Cyclophilin-type_PPIase_dom"/>
</dbReference>
<dbReference type="InterPro" id="IPR020892">
    <property type="entry name" value="Cyclophilin-type_PPIase_CS"/>
</dbReference>
<evidence type="ECO:0000256" key="21">
    <source>
        <dbReference type="ARBA" id="ARBA00023186"/>
    </source>
</evidence>
<dbReference type="Pfam" id="PF00160">
    <property type="entry name" value="Pro_isomerase"/>
    <property type="match status" value="1"/>
</dbReference>
<dbReference type="GO" id="GO:0000978">
    <property type="term" value="F:RNA polymerase II cis-regulatory region sequence-specific DNA binding"/>
    <property type="evidence" value="ECO:0007669"/>
    <property type="project" value="TreeGrafter"/>
</dbReference>
<sequence length="1133" mass="128279">MEAHENEQYVTFPLTGVHDNIQENIISHEEICEPVDDCVLQDGLTEVPVNDVNTDIQEAHVAVEILPDRSDEEDENRSVYPIYIKQEEQQQYTSGDDESMAVEALRQLGGMYPCFENKKVSCPNCTNLFTQIEFAKHQPTCNVNKLSCPTCGETFERKMDLNNHMVCHQVDRPHACRTCGNLFRSKSSLQSHMLQVHQIERPHKCTICGADFQRPSSLSNHMKIHTYVAGRAIMQSRGNNQVSQSTETFRKWSENNTSETQSVPVPSSTVQTVQNYNACQVHWAVPAYTFQTEQSTVNTIPNHDEKIDTLHEFNVLPNGEVTQFEYTQQNNMNNQINQQYSLPLNTFNNSDNMVKVEALTYSNDSRRNYVDMGTDVNKQHTCSHCGISFSRAIALVSHEKIHTSKNWMPIECEYCDKQFQDASHLATHQTTCTKKIMQNNIDQGVSNSKWGKHACSECGKKFTTKQKMFRHQWIHRKKTHCCEVCGTQFEKQNQLDKHRLSAHPGDSPFTCTECGKSFVSRQGLWEHGRTHAGSPAHFHCDTCSKTFSSRQGYLIHHRTHTGERPYGCKFCWKAFRDGGTLRKHERIHTGERPHVCPLCSRAFNQKVVLREHVRWVHAAGKNETEVTGPPYPCPLCGALNQDRDELCAHIVKHSDQMIAEAKAKTNNNAPKSRPTRKKSKASMGEGTQEKQNMNNHEISRLEQNKALLSITEAMDKSECQQIVNDKQNNTYLVVTAERHNENLIAISELKHNNVRLILDDKQNESVHITQNDHEHTDSYLITMDKQNDSTHILPDNNALRAITTTRNNEVDTMHLIQSSKQSNTLHLLSKPNESLPVLTISNNPEDHENYSSQIGQIGSTDLPMDMATHDTSRQDQTIKSHNGNRQESLLHEGVPQGTVIQIVHYQQDSDDGEELVCGICGEDFTDKNILMEHNLRLGSSKSVFTQEINMPTWNQIQTQLRNPNNPVVFFDVSVGTTEIGRMIFELFEDVCPKTSENFRQFCTGEYRKDGVPLGFKGAIFHRVIKDFMIQGGDFVNGDGTGVISIYGGGTFPDENFTLKHDSPGLLSMANSGKDTNGCQFFITCAKCNFLDGKHVVFGRVIDGLLVMRKVENVPTGPNNKPKIPVTISQCGQM</sequence>
<keyword evidence="16" id="KW-0007">Acetylation</keyword>
<evidence type="ECO:0000256" key="23">
    <source>
        <dbReference type="ARBA" id="ARBA00023235"/>
    </source>
</evidence>
<feature type="domain" description="C2H2-type" evidence="32">
    <location>
        <begin position="509"/>
        <end position="536"/>
    </location>
</feature>
<keyword evidence="9" id="KW-0507">mRNA processing</keyword>
<dbReference type="Gene3D" id="3.30.160.60">
    <property type="entry name" value="Classic Zinc Finger"/>
    <property type="match status" value="9"/>
</dbReference>
<keyword evidence="34" id="KW-1185">Reference proteome</keyword>
<evidence type="ECO:0000256" key="14">
    <source>
        <dbReference type="ARBA" id="ARBA00022833"/>
    </source>
</evidence>
<keyword evidence="11" id="KW-0747">Spliceosome</keyword>
<keyword evidence="18" id="KW-0697">Rotamase</keyword>
<dbReference type="GO" id="GO:0001227">
    <property type="term" value="F:DNA-binding transcription repressor activity, RNA polymerase II-specific"/>
    <property type="evidence" value="ECO:0007669"/>
    <property type="project" value="TreeGrafter"/>
</dbReference>
<evidence type="ECO:0000256" key="22">
    <source>
        <dbReference type="ARBA" id="ARBA00023187"/>
    </source>
</evidence>
<dbReference type="InterPro" id="IPR036236">
    <property type="entry name" value="Znf_C2H2_sf"/>
</dbReference>
<dbReference type="GO" id="GO:0005737">
    <property type="term" value="C:cytoplasm"/>
    <property type="evidence" value="ECO:0007669"/>
    <property type="project" value="UniProtKB-SubCell"/>
</dbReference>
<dbReference type="GO" id="GO:0005681">
    <property type="term" value="C:spliceosomal complex"/>
    <property type="evidence" value="ECO:0007669"/>
    <property type="project" value="UniProtKB-KW"/>
</dbReference>
<dbReference type="EMBL" id="JACSEA010000023">
    <property type="protein sequence ID" value="KAF7379548.1"/>
    <property type="molecule type" value="Genomic_DNA"/>
</dbReference>
<protein>
    <recommendedName>
        <fullName evidence="26">Peptidyl-prolyl cis-trans isomerase H</fullName>
        <ecNumber evidence="6">5.2.1.8</ecNumber>
    </recommendedName>
    <alternativeName>
        <fullName evidence="27">Rotamase H</fullName>
    </alternativeName>
</protein>
<dbReference type="PROSITE" id="PS00028">
    <property type="entry name" value="ZINC_FINGER_C2H2_1"/>
    <property type="match status" value="10"/>
</dbReference>
<keyword evidence="21" id="KW-0143">Chaperone</keyword>
<gene>
    <name evidence="33" type="ORF">HZH66_014919</name>
</gene>
<evidence type="ECO:0000256" key="7">
    <source>
        <dbReference type="ARBA" id="ARBA00022490"/>
    </source>
</evidence>
<keyword evidence="22" id="KW-0508">mRNA splicing</keyword>
<comment type="similarity">
    <text evidence="25">Belongs to the cyclophilin-type PPIase family. PPIase H subfamily.</text>
</comment>
<feature type="region of interest" description="Disordered" evidence="30">
    <location>
        <begin position="662"/>
        <end position="699"/>
    </location>
</feature>
<feature type="domain" description="C2H2-type" evidence="32">
    <location>
        <begin position="380"/>
        <end position="407"/>
    </location>
</feature>
<comment type="similarity">
    <text evidence="5">Belongs to the krueppel C2H2-type zinc-finger protein family.</text>
</comment>
<evidence type="ECO:0000256" key="2">
    <source>
        <dbReference type="ARBA" id="ARBA00003767"/>
    </source>
</evidence>
<accession>A0A834MQU5</accession>
<dbReference type="GO" id="GO:0003755">
    <property type="term" value="F:peptidyl-prolyl cis-trans isomerase activity"/>
    <property type="evidence" value="ECO:0007669"/>
    <property type="project" value="UniProtKB-KW"/>
</dbReference>
<keyword evidence="15" id="KW-0832">Ubl conjugation</keyword>
<evidence type="ECO:0000256" key="19">
    <source>
        <dbReference type="ARBA" id="ARBA00023125"/>
    </source>
</evidence>
<dbReference type="Pfam" id="PF00096">
    <property type="entry name" value="zf-C2H2"/>
    <property type="match status" value="5"/>
</dbReference>
<evidence type="ECO:0000256" key="17">
    <source>
        <dbReference type="ARBA" id="ARBA00023015"/>
    </source>
</evidence>
<name>A0A834MQU5_VESVU</name>
<evidence type="ECO:0000256" key="8">
    <source>
        <dbReference type="ARBA" id="ARBA00022499"/>
    </source>
</evidence>
<feature type="domain" description="C2H2-type" evidence="32">
    <location>
        <begin position="174"/>
        <end position="202"/>
    </location>
</feature>
<evidence type="ECO:0000256" key="15">
    <source>
        <dbReference type="ARBA" id="ARBA00022843"/>
    </source>
</evidence>
<evidence type="ECO:0000256" key="13">
    <source>
        <dbReference type="ARBA" id="ARBA00022771"/>
    </source>
</evidence>
<evidence type="ECO:0000256" key="20">
    <source>
        <dbReference type="ARBA" id="ARBA00023163"/>
    </source>
</evidence>
<dbReference type="PANTHER" id="PTHR24399:SF70">
    <property type="entry name" value="C2H2-TYPE DOMAIN-CONTAINING PROTEIN"/>
    <property type="match status" value="1"/>
</dbReference>
<evidence type="ECO:0000256" key="10">
    <source>
        <dbReference type="ARBA" id="ARBA00022723"/>
    </source>
</evidence>
<feature type="domain" description="C2H2-type" evidence="32">
    <location>
        <begin position="410"/>
        <end position="437"/>
    </location>
</feature>
<evidence type="ECO:0000313" key="34">
    <source>
        <dbReference type="Proteomes" id="UP000614350"/>
    </source>
</evidence>
<feature type="domain" description="C2H2-type" evidence="32">
    <location>
        <begin position="566"/>
        <end position="593"/>
    </location>
</feature>
<proteinExistence type="inferred from homology"/>
<organism evidence="33 34">
    <name type="scientific">Vespula vulgaris</name>
    <name type="common">Yellow jacket</name>
    <name type="synonym">Wasp</name>
    <dbReference type="NCBI Taxonomy" id="7454"/>
    <lineage>
        <taxon>Eukaryota</taxon>
        <taxon>Metazoa</taxon>
        <taxon>Ecdysozoa</taxon>
        <taxon>Arthropoda</taxon>
        <taxon>Hexapoda</taxon>
        <taxon>Insecta</taxon>
        <taxon>Pterygota</taxon>
        <taxon>Neoptera</taxon>
        <taxon>Endopterygota</taxon>
        <taxon>Hymenoptera</taxon>
        <taxon>Apocrita</taxon>
        <taxon>Aculeata</taxon>
        <taxon>Vespoidea</taxon>
        <taxon>Vespidae</taxon>
        <taxon>Vespinae</taxon>
        <taxon>Vespula</taxon>
    </lineage>
</organism>
<dbReference type="SUPFAM" id="SSF57667">
    <property type="entry name" value="beta-beta-alpha zinc fingers"/>
    <property type="match status" value="7"/>
</dbReference>
<evidence type="ECO:0000256" key="30">
    <source>
        <dbReference type="SAM" id="MobiDB-lite"/>
    </source>
</evidence>
<feature type="domain" description="C2H2-type" evidence="32">
    <location>
        <begin position="538"/>
        <end position="565"/>
    </location>
</feature>
<dbReference type="FunFam" id="2.40.100.10:FF:000017">
    <property type="entry name" value="Peptidyl-prolyl cis-trans isomerase"/>
    <property type="match status" value="1"/>
</dbReference>
<evidence type="ECO:0000256" key="4">
    <source>
        <dbReference type="ARBA" id="ARBA00004496"/>
    </source>
</evidence>
<keyword evidence="24" id="KW-0539">Nucleus</keyword>
<keyword evidence="14" id="KW-0862">Zinc</keyword>
<dbReference type="InterPro" id="IPR029000">
    <property type="entry name" value="Cyclophilin-like_dom_sf"/>
</dbReference>
<keyword evidence="20" id="KW-0804">Transcription</keyword>
<dbReference type="PROSITE" id="PS00170">
    <property type="entry name" value="CSA_PPIASE_1"/>
    <property type="match status" value="1"/>
</dbReference>
<dbReference type="FunFam" id="3.30.160.60:FF:000446">
    <property type="entry name" value="Zinc finger protein"/>
    <property type="match status" value="1"/>
</dbReference>
<feature type="domain" description="C2H2-type" evidence="32">
    <location>
        <begin position="146"/>
        <end position="173"/>
    </location>
</feature>
<evidence type="ECO:0000256" key="25">
    <source>
        <dbReference type="ARBA" id="ARBA00038512"/>
    </source>
</evidence>
<dbReference type="GO" id="GO:0008380">
    <property type="term" value="P:RNA splicing"/>
    <property type="evidence" value="ECO:0007669"/>
    <property type="project" value="UniProtKB-KW"/>
</dbReference>
<evidence type="ECO:0000256" key="12">
    <source>
        <dbReference type="ARBA" id="ARBA00022737"/>
    </source>
</evidence>
<evidence type="ECO:0000256" key="16">
    <source>
        <dbReference type="ARBA" id="ARBA00022990"/>
    </source>
</evidence>
<keyword evidence="12" id="KW-0677">Repeat</keyword>
<evidence type="ECO:0000256" key="18">
    <source>
        <dbReference type="ARBA" id="ARBA00023110"/>
    </source>
</evidence>
<evidence type="ECO:0000256" key="5">
    <source>
        <dbReference type="ARBA" id="ARBA00006991"/>
    </source>
</evidence>
<dbReference type="GO" id="GO:0008270">
    <property type="term" value="F:zinc ion binding"/>
    <property type="evidence" value="ECO:0007669"/>
    <property type="project" value="UniProtKB-KW"/>
</dbReference>
<dbReference type="InterPro" id="IPR013087">
    <property type="entry name" value="Znf_C2H2_type"/>
</dbReference>
<comment type="function">
    <text evidence="2">May be involved in transcriptional regulation.</text>
</comment>
<keyword evidence="10" id="KW-0479">Metal-binding</keyword>
<dbReference type="FunFam" id="3.30.160.60:FF:000100">
    <property type="entry name" value="Zinc finger 45-like"/>
    <property type="match status" value="1"/>
</dbReference>
<dbReference type="PROSITE" id="PS50072">
    <property type="entry name" value="CSA_PPIASE_2"/>
    <property type="match status" value="1"/>
</dbReference>
<dbReference type="Proteomes" id="UP000614350">
    <property type="component" value="Unassembled WGS sequence"/>
</dbReference>
<feature type="domain" description="C2H2-type" evidence="32">
    <location>
        <begin position="594"/>
        <end position="622"/>
    </location>
</feature>
<dbReference type="CDD" id="cd01926">
    <property type="entry name" value="cyclophilin_ABH_like"/>
    <property type="match status" value="1"/>
</dbReference>
<evidence type="ECO:0000256" key="3">
    <source>
        <dbReference type="ARBA" id="ARBA00004324"/>
    </source>
</evidence>
<evidence type="ECO:0000256" key="28">
    <source>
        <dbReference type="ARBA" id="ARBA00059766"/>
    </source>
</evidence>
<dbReference type="AlphaFoldDB" id="A0A834MQU5"/>
<dbReference type="SMART" id="SM00355">
    <property type="entry name" value="ZnF_C2H2"/>
    <property type="match status" value="13"/>
</dbReference>
<evidence type="ECO:0000256" key="24">
    <source>
        <dbReference type="ARBA" id="ARBA00023242"/>
    </source>
</evidence>
<evidence type="ECO:0000259" key="32">
    <source>
        <dbReference type="PROSITE" id="PS50157"/>
    </source>
</evidence>
<dbReference type="FunFam" id="3.30.160.60:FF:000303">
    <property type="entry name" value="Zinc finger protein 41"/>
    <property type="match status" value="1"/>
</dbReference>
<comment type="function">
    <text evidence="28">PPIase that catalyzes the cis-trans isomerization of proline imidic peptide bonds in oligopeptides and may therefore assist protein folding. Participates in pre-mRNA splicing. May play a role in the assembly of the U4/U5/U6 tri-snRNP complex, one of the building blocks of the spliceosome. May act as a chaperone.</text>
</comment>
<evidence type="ECO:0000256" key="27">
    <source>
        <dbReference type="ARBA" id="ARBA00041924"/>
    </source>
</evidence>
<comment type="catalytic activity">
    <reaction evidence="1">
        <text>[protein]-peptidylproline (omega=180) = [protein]-peptidylproline (omega=0)</text>
        <dbReference type="Rhea" id="RHEA:16237"/>
        <dbReference type="Rhea" id="RHEA-COMP:10747"/>
        <dbReference type="Rhea" id="RHEA-COMP:10748"/>
        <dbReference type="ChEBI" id="CHEBI:83833"/>
        <dbReference type="ChEBI" id="CHEBI:83834"/>
        <dbReference type="EC" id="5.2.1.8"/>
    </reaction>
</comment>
<dbReference type="FunFam" id="3.30.160.60:FF:000247">
    <property type="entry name" value="Zinc finger protein 236"/>
    <property type="match status" value="1"/>
</dbReference>
<evidence type="ECO:0000256" key="29">
    <source>
        <dbReference type="PROSITE-ProRule" id="PRU00042"/>
    </source>
</evidence>
<comment type="subcellular location">
    <subcellularLocation>
        <location evidence="4">Cytoplasm</location>
    </subcellularLocation>
    <subcellularLocation>
        <location evidence="3">Nucleus speckle</location>
    </subcellularLocation>
</comment>
<reference evidence="33" key="1">
    <citation type="journal article" date="2020" name="G3 (Bethesda)">
        <title>High-Quality Assemblies for Three Invasive Social Wasps from the &lt;i&gt;Vespula&lt;/i&gt; Genus.</title>
        <authorList>
            <person name="Harrop T.W.R."/>
            <person name="Guhlin J."/>
            <person name="McLaughlin G.M."/>
            <person name="Permina E."/>
            <person name="Stockwell P."/>
            <person name="Gilligan J."/>
            <person name="Le Lec M.F."/>
            <person name="Gruber M.A.M."/>
            <person name="Quinn O."/>
            <person name="Lovegrove M."/>
            <person name="Duncan E.J."/>
            <person name="Remnant E.J."/>
            <person name="Van Eeckhoven J."/>
            <person name="Graham B."/>
            <person name="Knapp R.A."/>
            <person name="Langford K.W."/>
            <person name="Kronenberg Z."/>
            <person name="Press M.O."/>
            <person name="Eacker S.M."/>
            <person name="Wilson-Rankin E.E."/>
            <person name="Purcell J."/>
            <person name="Lester P.J."/>
            <person name="Dearden P.K."/>
        </authorList>
    </citation>
    <scope>NUCLEOTIDE SEQUENCE</scope>
    <source>
        <strain evidence="33">Marl-1</strain>
    </source>
</reference>
<keyword evidence="17" id="KW-0805">Transcription regulation</keyword>
<dbReference type="Gene3D" id="2.40.100.10">
    <property type="entry name" value="Cyclophilin-like"/>
    <property type="match status" value="1"/>
</dbReference>
<evidence type="ECO:0000256" key="26">
    <source>
        <dbReference type="ARBA" id="ARBA00040924"/>
    </source>
</evidence>
<evidence type="ECO:0000256" key="11">
    <source>
        <dbReference type="ARBA" id="ARBA00022728"/>
    </source>
</evidence>
<keyword evidence="7" id="KW-0963">Cytoplasm</keyword>